<keyword evidence="3" id="KW-0472">Membrane</keyword>
<dbReference type="STRING" id="1121098.HMPREF1534_00283"/>
<reference evidence="4 5" key="1">
    <citation type="submission" date="2013-04" db="EMBL/GenBank/DDBJ databases">
        <title>The Genome Sequence of Bacteroides massiliensis DSM 17679.</title>
        <authorList>
            <consortium name="The Broad Institute Genomics Platform"/>
            <person name="Earl A."/>
            <person name="Ward D."/>
            <person name="Feldgarden M."/>
            <person name="Gevers D."/>
            <person name="Martens E."/>
            <person name="Fenner L."/>
            <person name="Roux V."/>
            <person name="Mallet M.N."/>
            <person name="Raoult D."/>
            <person name="Walker B."/>
            <person name="Young S."/>
            <person name="Zeng Q."/>
            <person name="Gargeya S."/>
            <person name="Fitzgerald M."/>
            <person name="Haas B."/>
            <person name="Abouelleil A."/>
            <person name="Allen A.W."/>
            <person name="Alvarado L."/>
            <person name="Arachchi H.M."/>
            <person name="Berlin A.M."/>
            <person name="Chapman S.B."/>
            <person name="Gainer-Dewar J."/>
            <person name="Goldberg J."/>
            <person name="Griggs A."/>
            <person name="Gujja S."/>
            <person name="Hansen M."/>
            <person name="Howarth C."/>
            <person name="Imamovic A."/>
            <person name="Ireland A."/>
            <person name="Larimer J."/>
            <person name="McCowan C."/>
            <person name="Murphy C."/>
            <person name="Pearson M."/>
            <person name="Poon T.W."/>
            <person name="Priest M."/>
            <person name="Roberts A."/>
            <person name="Saif S."/>
            <person name="Shea T."/>
            <person name="Sisk P."/>
            <person name="Sykes S."/>
            <person name="Wortman J."/>
            <person name="Nusbaum C."/>
            <person name="Birren B."/>
        </authorList>
    </citation>
    <scope>NUCLEOTIDE SEQUENCE [LARGE SCALE GENOMIC DNA]</scope>
    <source>
        <strain evidence="5">B84634 / Timone 84634 / DSM 17679 / JCM 13223</strain>
    </source>
</reference>
<comment type="caution">
    <text evidence="4">The sequence shown here is derived from an EMBL/GenBank/DDBJ whole genome shotgun (WGS) entry which is preliminary data.</text>
</comment>
<gene>
    <name evidence="4" type="ORF">HMPREF1534_00283</name>
</gene>
<dbReference type="Proteomes" id="UP000017831">
    <property type="component" value="Unassembled WGS sequence"/>
</dbReference>
<proteinExistence type="predicted"/>
<keyword evidence="5" id="KW-1185">Reference proteome</keyword>
<feature type="region of interest" description="Disordered" evidence="2">
    <location>
        <begin position="87"/>
        <end position="161"/>
    </location>
</feature>
<evidence type="ECO:0000313" key="4">
    <source>
        <dbReference type="EMBL" id="EOA58317.1"/>
    </source>
</evidence>
<dbReference type="PATRIC" id="fig|1121098.3.peg.284"/>
<dbReference type="RefSeq" id="WP_005936093.1">
    <property type="nucleotide sequence ID" value="NZ_KB890364.1"/>
</dbReference>
<feature type="coiled-coil region" evidence="1">
    <location>
        <begin position="41"/>
        <end position="75"/>
    </location>
</feature>
<protein>
    <submittedName>
        <fullName evidence="4">Uncharacterized protein</fullName>
    </submittedName>
</protein>
<sequence>MTADGILQVLNFLFTPGCVTALLVWIKTKDNRKAAASKERNDAYKQMYDNLSDTLLDLQNENIKLYKAVRDLNRTIQKAVACPHYRDCPMRGELQGAEEPDHGTDIRPVRQPAKRKKNTHVARGNSRKPGQSESADGQCAPPPGRGTLHGTQRTGLGAGGA</sequence>
<evidence type="ECO:0000256" key="3">
    <source>
        <dbReference type="SAM" id="Phobius"/>
    </source>
</evidence>
<dbReference type="OrthoDB" id="1049444at2"/>
<feature type="compositionally biased region" description="Basic and acidic residues" evidence="2">
    <location>
        <begin position="99"/>
        <end position="108"/>
    </location>
</feature>
<dbReference type="AlphaFoldDB" id="U6RQJ6"/>
<organism evidence="4 5">
    <name type="scientific">Phocaeicola massiliensis B84634 = Timone 84634 = DSM 17679 = JCM 13223</name>
    <dbReference type="NCBI Taxonomy" id="1121098"/>
    <lineage>
        <taxon>Bacteria</taxon>
        <taxon>Pseudomonadati</taxon>
        <taxon>Bacteroidota</taxon>
        <taxon>Bacteroidia</taxon>
        <taxon>Bacteroidales</taxon>
        <taxon>Bacteroidaceae</taxon>
        <taxon>Phocaeicola</taxon>
    </lineage>
</organism>
<evidence type="ECO:0000313" key="5">
    <source>
        <dbReference type="Proteomes" id="UP000017831"/>
    </source>
</evidence>
<dbReference type="eggNOG" id="ENOG502ZR27">
    <property type="taxonomic scope" value="Bacteria"/>
</dbReference>
<evidence type="ECO:0000256" key="1">
    <source>
        <dbReference type="SAM" id="Coils"/>
    </source>
</evidence>
<feature type="transmembrane region" description="Helical" evidence="3">
    <location>
        <begin position="6"/>
        <end position="26"/>
    </location>
</feature>
<dbReference type="HOGENOM" id="CLU_147838_0_0_10"/>
<dbReference type="EMBL" id="AQHY01000004">
    <property type="protein sequence ID" value="EOA58317.1"/>
    <property type="molecule type" value="Genomic_DNA"/>
</dbReference>
<name>U6RQJ6_9BACT</name>
<accession>U6RQJ6</accession>
<keyword evidence="3" id="KW-0812">Transmembrane</keyword>
<evidence type="ECO:0000256" key="2">
    <source>
        <dbReference type="SAM" id="MobiDB-lite"/>
    </source>
</evidence>
<keyword evidence="1" id="KW-0175">Coiled coil</keyword>
<keyword evidence="3" id="KW-1133">Transmembrane helix</keyword>
<dbReference type="GeneID" id="60063637"/>